<keyword evidence="2" id="KW-0472">Membrane</keyword>
<evidence type="ECO:0000256" key="1">
    <source>
        <dbReference type="ARBA" id="ARBA00022679"/>
    </source>
</evidence>
<keyword evidence="2" id="KW-0812">Transmembrane</keyword>
<dbReference type="SFLD" id="SFLDG01018">
    <property type="entry name" value="Squalene/Phytoene_Synthase_Lik"/>
    <property type="match status" value="1"/>
</dbReference>
<dbReference type="PANTHER" id="PTHR31480">
    <property type="entry name" value="BIFUNCTIONAL LYCOPENE CYCLASE/PHYTOENE SYNTHASE"/>
    <property type="match status" value="1"/>
</dbReference>
<dbReference type="InterPro" id="IPR002060">
    <property type="entry name" value="Squ/phyt_synthse"/>
</dbReference>
<comment type="caution">
    <text evidence="3">The sequence shown here is derived from an EMBL/GenBank/DDBJ whole genome shotgun (WGS) entry which is preliminary data.</text>
</comment>
<reference evidence="3 4" key="1">
    <citation type="submission" date="2019-01" db="EMBL/GenBank/DDBJ databases">
        <authorList>
            <person name="Chen W.-M."/>
        </authorList>
    </citation>
    <scope>NUCLEOTIDE SEQUENCE [LARGE SCALE GENOMIC DNA]</scope>
    <source>
        <strain evidence="3 4">CCP-7</strain>
    </source>
</reference>
<dbReference type="CDD" id="cd00683">
    <property type="entry name" value="Trans_IPPS_HH"/>
    <property type="match status" value="1"/>
</dbReference>
<evidence type="ECO:0000313" key="3">
    <source>
        <dbReference type="EMBL" id="RVT90451.1"/>
    </source>
</evidence>
<proteinExistence type="predicted"/>
<dbReference type="InterPro" id="IPR033904">
    <property type="entry name" value="Trans_IPPS_HH"/>
</dbReference>
<dbReference type="PROSITE" id="PS01044">
    <property type="entry name" value="SQUALEN_PHYTOEN_SYN_1"/>
    <property type="match status" value="1"/>
</dbReference>
<dbReference type="InterPro" id="IPR008949">
    <property type="entry name" value="Isoprenoid_synthase_dom_sf"/>
</dbReference>
<dbReference type="GO" id="GO:0004311">
    <property type="term" value="F:geranylgeranyl diphosphate synthase activity"/>
    <property type="evidence" value="ECO:0007669"/>
    <property type="project" value="InterPro"/>
</dbReference>
<keyword evidence="4" id="KW-1185">Reference proteome</keyword>
<dbReference type="SFLD" id="SFLDG01212">
    <property type="entry name" value="Phytoene_synthase_like"/>
    <property type="match status" value="1"/>
</dbReference>
<dbReference type="InterPro" id="IPR019845">
    <property type="entry name" value="Squalene/phytoene_synthase_CS"/>
</dbReference>
<keyword evidence="1" id="KW-0808">Transferase</keyword>
<dbReference type="EMBL" id="SACN01000003">
    <property type="protein sequence ID" value="RVT90451.1"/>
    <property type="molecule type" value="Genomic_DNA"/>
</dbReference>
<sequence>MISRADRATLVAQAQAAIAQGSQSFAMASRLFDRVTRERAWLLYAWCRRCDDIVDGQEMGGRMSTTTDPRGRFESAYRQTIAALDGRPGEEPAFRGLALLVDEVAMPRRLILDHLAGFEADSRGWRPQNVDDLLYYCYQVAGVVGCMMAVVMGVDPRDEDTLDRACDLGIAFQLANIARDIVEDAENGRCYIPADWLAATGLTDDKIGSTESASQRAALAARLVDIASAHEDAATIGAMRLRFRSRWAVLAAAGIYGAIGRAVVRLGCHAWDKRVRVPGGQKAILALRALCTSTFASPPPRLRTGLWTRPR</sequence>
<dbReference type="PROSITE" id="PS01045">
    <property type="entry name" value="SQUALEN_PHYTOEN_SYN_2"/>
    <property type="match status" value="1"/>
</dbReference>
<dbReference type="SFLD" id="SFLDS00005">
    <property type="entry name" value="Isoprenoid_Synthase_Type_I"/>
    <property type="match status" value="1"/>
</dbReference>
<gene>
    <name evidence="3" type="ORF">EOD43_19555</name>
</gene>
<dbReference type="SUPFAM" id="SSF48576">
    <property type="entry name" value="Terpenoid synthases"/>
    <property type="match status" value="1"/>
</dbReference>
<keyword evidence="2" id="KW-1133">Transmembrane helix</keyword>
<dbReference type="AlphaFoldDB" id="A0A437LYG0"/>
<feature type="transmembrane region" description="Helical" evidence="2">
    <location>
        <begin position="247"/>
        <end position="264"/>
    </location>
</feature>
<dbReference type="RefSeq" id="WP_127745710.1">
    <property type="nucleotide sequence ID" value="NZ_SACN01000003.1"/>
</dbReference>
<dbReference type="Gene3D" id="1.10.600.10">
    <property type="entry name" value="Farnesyl Diphosphate Synthase"/>
    <property type="match status" value="1"/>
</dbReference>
<name>A0A437LYG0_9SPHN</name>
<dbReference type="InterPro" id="IPR044843">
    <property type="entry name" value="Trans_IPPS_bact-type"/>
</dbReference>
<dbReference type="Pfam" id="PF00494">
    <property type="entry name" value="SQS_PSY"/>
    <property type="match status" value="1"/>
</dbReference>
<evidence type="ECO:0000313" key="4">
    <source>
        <dbReference type="Proteomes" id="UP000282971"/>
    </source>
</evidence>
<dbReference type="GO" id="GO:0016117">
    <property type="term" value="P:carotenoid biosynthetic process"/>
    <property type="evidence" value="ECO:0007669"/>
    <property type="project" value="UniProtKB-ARBA"/>
</dbReference>
<protein>
    <submittedName>
        <fullName evidence="3">Phytoene/squalene synthase family protein</fullName>
    </submittedName>
</protein>
<accession>A0A437LYG0</accession>
<dbReference type="GO" id="GO:0051996">
    <property type="term" value="F:squalene synthase [NAD(P)H] activity"/>
    <property type="evidence" value="ECO:0007669"/>
    <property type="project" value="InterPro"/>
</dbReference>
<dbReference type="OrthoDB" id="9807580at2"/>
<organism evidence="3 4">
    <name type="scientific">Sphingomonas crocodyli</name>
    <dbReference type="NCBI Taxonomy" id="1979270"/>
    <lineage>
        <taxon>Bacteria</taxon>
        <taxon>Pseudomonadati</taxon>
        <taxon>Pseudomonadota</taxon>
        <taxon>Alphaproteobacteria</taxon>
        <taxon>Sphingomonadales</taxon>
        <taxon>Sphingomonadaceae</taxon>
        <taxon>Sphingomonas</taxon>
    </lineage>
</organism>
<dbReference type="Proteomes" id="UP000282971">
    <property type="component" value="Unassembled WGS sequence"/>
</dbReference>
<evidence type="ECO:0000256" key="2">
    <source>
        <dbReference type="SAM" id="Phobius"/>
    </source>
</evidence>